<dbReference type="RefSeq" id="WP_251944053.1">
    <property type="nucleotide sequence ID" value="NZ_JAMRYM010000009.1"/>
</dbReference>
<evidence type="ECO:0000256" key="1">
    <source>
        <dbReference type="SAM" id="Phobius"/>
    </source>
</evidence>
<reference evidence="2" key="1">
    <citation type="submission" date="2022-06" db="EMBL/GenBank/DDBJ databases">
        <title>Whole genome shotgun sequencing (WGS) of Rathayibacter sp. ZW T2_19, isolated from stored onions (Allium cepa).</title>
        <authorList>
            <person name="Stoll D.A."/>
            <person name="Huch M."/>
        </authorList>
    </citation>
    <scope>NUCLEOTIDE SEQUENCE</scope>
    <source>
        <strain evidence="2">ZW T2_19</strain>
    </source>
</reference>
<feature type="transmembrane region" description="Helical" evidence="1">
    <location>
        <begin position="174"/>
        <end position="195"/>
    </location>
</feature>
<evidence type="ECO:0000313" key="3">
    <source>
        <dbReference type="Proteomes" id="UP001155240"/>
    </source>
</evidence>
<feature type="transmembrane region" description="Helical" evidence="1">
    <location>
        <begin position="202"/>
        <end position="224"/>
    </location>
</feature>
<keyword evidence="3" id="KW-1185">Reference proteome</keyword>
<feature type="transmembrane region" description="Helical" evidence="1">
    <location>
        <begin position="138"/>
        <end position="162"/>
    </location>
</feature>
<keyword evidence="1" id="KW-0812">Transmembrane</keyword>
<protein>
    <recommendedName>
        <fullName evidence="4">Tetratricopeptide repeat-containing protein</fullName>
    </recommendedName>
</protein>
<dbReference type="Pfam" id="PF20225">
    <property type="entry name" value="DUF6584"/>
    <property type="match status" value="1"/>
</dbReference>
<accession>A0A9X2IRK8</accession>
<comment type="caution">
    <text evidence="2">The sequence shown here is derived from an EMBL/GenBank/DDBJ whole genome shotgun (WGS) entry which is preliminary data.</text>
</comment>
<organism evidence="2 3">
    <name type="scientific">Rathayibacter rubneri</name>
    <dbReference type="NCBI Taxonomy" id="2950106"/>
    <lineage>
        <taxon>Bacteria</taxon>
        <taxon>Bacillati</taxon>
        <taxon>Actinomycetota</taxon>
        <taxon>Actinomycetes</taxon>
        <taxon>Micrococcales</taxon>
        <taxon>Microbacteriaceae</taxon>
        <taxon>Rathayibacter</taxon>
    </lineage>
</organism>
<dbReference type="InterPro" id="IPR046491">
    <property type="entry name" value="DUF6584"/>
</dbReference>
<name>A0A9X2IRK8_9MICO</name>
<dbReference type="AlphaFoldDB" id="A0A9X2IRK8"/>
<dbReference type="EMBL" id="JAMRYM010000009">
    <property type="protein sequence ID" value="MCM6761636.1"/>
    <property type="molecule type" value="Genomic_DNA"/>
</dbReference>
<keyword evidence="1" id="KW-0472">Membrane</keyword>
<proteinExistence type="predicted"/>
<gene>
    <name evidence="2" type="ORF">NB037_04315</name>
</gene>
<evidence type="ECO:0008006" key="4">
    <source>
        <dbReference type="Google" id="ProtNLM"/>
    </source>
</evidence>
<dbReference type="Proteomes" id="UP001155240">
    <property type="component" value="Unassembled WGS sequence"/>
</dbReference>
<sequence length="236" mass="25378">MDETEAVARATGLWVSGRRAAALELLRTRVRRAPHESGARAALVAFYRELGAPDQAGRWSLALDTEPTPLELDRAARLLAASRVSPSDLPEFLALPTGDLPAAVVRLLPDIERYRDRFRLSAEERLHLALPAEDWRDAVALAGWLVSSAIFVLAALVSWAGALLGAAMTDAARWGSVASLACLAIACGFSGWSAARRRRRTVIGWILGAVVLAAAVARFVGMVVDGGGVIRFSWER</sequence>
<keyword evidence="1" id="KW-1133">Transmembrane helix</keyword>
<evidence type="ECO:0000313" key="2">
    <source>
        <dbReference type="EMBL" id="MCM6761636.1"/>
    </source>
</evidence>